<dbReference type="Pfam" id="PF10052">
    <property type="entry name" value="DUF2288"/>
    <property type="match status" value="1"/>
</dbReference>
<evidence type="ECO:0000313" key="1">
    <source>
        <dbReference type="EMBL" id="PPC77416.1"/>
    </source>
</evidence>
<dbReference type="AlphaFoldDB" id="A0A2S5KT18"/>
<reference evidence="1 2" key="1">
    <citation type="submission" date="2018-02" db="EMBL/GenBank/DDBJ databases">
        <title>novel marine gammaproteobacteria from coastal saline agro ecosystem.</title>
        <authorList>
            <person name="Krishnan R."/>
            <person name="Ramesh Kumar N."/>
        </authorList>
    </citation>
    <scope>NUCLEOTIDE SEQUENCE [LARGE SCALE GENOMIC DNA]</scope>
    <source>
        <strain evidence="1 2">228</strain>
    </source>
</reference>
<organism evidence="1 2">
    <name type="scientific">Proteobacteria bacterium 228</name>
    <dbReference type="NCBI Taxonomy" id="2083153"/>
    <lineage>
        <taxon>Bacteria</taxon>
        <taxon>Pseudomonadati</taxon>
        <taxon>Pseudomonadota</taxon>
    </lineage>
</organism>
<accession>A0A2S5KT18</accession>
<dbReference type="OrthoDB" id="195194at2"/>
<evidence type="ECO:0000313" key="2">
    <source>
        <dbReference type="Proteomes" id="UP000238196"/>
    </source>
</evidence>
<comment type="caution">
    <text evidence="1">The sequence shown here is derived from an EMBL/GenBank/DDBJ whole genome shotgun (WGS) entry which is preliminary data.</text>
</comment>
<dbReference type="EMBL" id="PRLP01000034">
    <property type="protein sequence ID" value="PPC77416.1"/>
    <property type="molecule type" value="Genomic_DNA"/>
</dbReference>
<dbReference type="InterPro" id="IPR018741">
    <property type="entry name" value="DUF2288"/>
</dbReference>
<protein>
    <submittedName>
        <fullName evidence="1">DUF2288 domain-containing protein</fullName>
    </submittedName>
</protein>
<gene>
    <name evidence="1" type="ORF">C4K68_11160</name>
</gene>
<proteinExistence type="predicted"/>
<dbReference type="Proteomes" id="UP000238196">
    <property type="component" value="Unassembled WGS sequence"/>
</dbReference>
<sequence length="112" mass="12528">MNESQDGLPFAGEADRTLLQHKINLETAQISWKEVERFFASGDLVSIAAELDLVAVALAFAEDRTEQIQGWLRQGLVGKTTVQQALHWHEHNPSLWAVVVKPWVLVQEKVAA</sequence>
<name>A0A2S5KT18_9PROT</name>